<organism evidence="1 2">
    <name type="scientific">Teichococcus vastitatis</name>
    <dbReference type="NCBI Taxonomy" id="2307076"/>
    <lineage>
        <taxon>Bacteria</taxon>
        <taxon>Pseudomonadati</taxon>
        <taxon>Pseudomonadota</taxon>
        <taxon>Alphaproteobacteria</taxon>
        <taxon>Acetobacterales</taxon>
        <taxon>Roseomonadaceae</taxon>
        <taxon>Roseomonas</taxon>
    </lineage>
</organism>
<evidence type="ECO:0000313" key="1">
    <source>
        <dbReference type="EMBL" id="MCI0753918.1"/>
    </source>
</evidence>
<name>A0ABS9W3R8_9PROT</name>
<protein>
    <submittedName>
        <fullName evidence="1">Uncharacterized protein</fullName>
    </submittedName>
</protein>
<sequence>MPYLAARPVPSTEPLPALGSFDTPVIALFEGREGTASALLRAGVLHWREVSPGVVAMAPAMDLRRRLYAAGALLVVD</sequence>
<dbReference type="RefSeq" id="WP_120007774.1">
    <property type="nucleotide sequence ID" value="NZ_JALBUU010000004.1"/>
</dbReference>
<keyword evidence="2" id="KW-1185">Reference proteome</keyword>
<dbReference type="EMBL" id="JALBUU010000004">
    <property type="protein sequence ID" value="MCI0753918.1"/>
    <property type="molecule type" value="Genomic_DNA"/>
</dbReference>
<dbReference type="Proteomes" id="UP001201985">
    <property type="component" value="Unassembled WGS sequence"/>
</dbReference>
<reference evidence="1 2" key="1">
    <citation type="submission" date="2022-03" db="EMBL/GenBank/DDBJ databases">
        <title>Complete genome analysis of Roseomonas KG 17.1 : a prolific producer of plant growth promoters.</title>
        <authorList>
            <person name="Saadouli I."/>
            <person name="Najjari A."/>
            <person name="Mosbah A."/>
            <person name="Ouzari H.I."/>
        </authorList>
    </citation>
    <scope>NUCLEOTIDE SEQUENCE [LARGE SCALE GENOMIC DNA]</scope>
    <source>
        <strain evidence="1 2">KG17-1</strain>
    </source>
</reference>
<comment type="caution">
    <text evidence="1">The sequence shown here is derived from an EMBL/GenBank/DDBJ whole genome shotgun (WGS) entry which is preliminary data.</text>
</comment>
<gene>
    <name evidence="1" type="ORF">MON41_09125</name>
</gene>
<accession>A0ABS9W3R8</accession>
<proteinExistence type="predicted"/>
<evidence type="ECO:0000313" key="2">
    <source>
        <dbReference type="Proteomes" id="UP001201985"/>
    </source>
</evidence>